<evidence type="ECO:0000259" key="2">
    <source>
        <dbReference type="Pfam" id="PF07833"/>
    </source>
</evidence>
<keyword evidence="1" id="KW-0732">Signal</keyword>
<dbReference type="Pfam" id="PF07833">
    <property type="entry name" value="Cu_amine_oxidN1"/>
    <property type="match status" value="1"/>
</dbReference>
<evidence type="ECO:0000313" key="4">
    <source>
        <dbReference type="Proteomes" id="UP000676601"/>
    </source>
</evidence>
<protein>
    <recommendedName>
        <fullName evidence="2">Copper amine oxidase-like N-terminal domain-containing protein</fullName>
    </recommendedName>
</protein>
<keyword evidence="4" id="KW-1185">Reference proteome</keyword>
<dbReference type="RefSeq" id="WP_212985571.1">
    <property type="nucleotide sequence ID" value="NZ_BORU01000004.1"/>
</dbReference>
<feature type="chain" id="PRO_5046457639" description="Copper amine oxidase-like N-terminal domain-containing protein" evidence="1">
    <location>
        <begin position="23"/>
        <end position="174"/>
    </location>
</feature>
<proteinExistence type="predicted"/>
<sequence length="174" mass="18984">MKKLIIGLTVGMLLGSSTVALAATNTVQATLTKFRVAINGVPKTGTSTQLLYKGTTYVPIRDLATMFNYTTNFDNNSKAISFTSADNSNDAWITLYDFQAANDYLTVQQQQGIPNAYEVLSGGATLFKVNGSEMKDGDYSAITDNKNKQIKIEKVLGAIYLNKQDLKDAGYRVK</sequence>
<feature type="signal peptide" evidence="1">
    <location>
        <begin position="1"/>
        <end position="22"/>
    </location>
</feature>
<feature type="domain" description="Copper amine oxidase-like N-terminal" evidence="2">
    <location>
        <begin position="16"/>
        <end position="80"/>
    </location>
</feature>
<accession>A0ABQ4LKZ0</accession>
<dbReference type="InterPro" id="IPR012854">
    <property type="entry name" value="Cu_amine_oxidase-like_N"/>
</dbReference>
<organism evidence="3 4">
    <name type="scientific">Paenibacillus cineris</name>
    <dbReference type="NCBI Taxonomy" id="237530"/>
    <lineage>
        <taxon>Bacteria</taxon>
        <taxon>Bacillati</taxon>
        <taxon>Bacillota</taxon>
        <taxon>Bacilli</taxon>
        <taxon>Bacillales</taxon>
        <taxon>Paenibacillaceae</taxon>
        <taxon>Paenibacillus</taxon>
    </lineage>
</organism>
<evidence type="ECO:0000256" key="1">
    <source>
        <dbReference type="SAM" id="SignalP"/>
    </source>
</evidence>
<comment type="caution">
    <text evidence="3">The sequence shown here is derived from an EMBL/GenBank/DDBJ whole genome shotgun (WGS) entry which is preliminary data.</text>
</comment>
<name>A0ABQ4LKZ0_9BACL</name>
<dbReference type="EMBL" id="BORU01000004">
    <property type="protein sequence ID" value="GIO57137.1"/>
    <property type="molecule type" value="Genomic_DNA"/>
</dbReference>
<evidence type="ECO:0000313" key="3">
    <source>
        <dbReference type="EMBL" id="GIO57137.1"/>
    </source>
</evidence>
<dbReference type="Proteomes" id="UP000676601">
    <property type="component" value="Unassembled WGS sequence"/>
</dbReference>
<reference evidence="3 4" key="1">
    <citation type="submission" date="2021-03" db="EMBL/GenBank/DDBJ databases">
        <title>Antimicrobial resistance genes in bacteria isolated from Japanese honey, and their potential for conferring macrolide and lincosamide resistance in the American foulbrood pathogen Paenibacillus larvae.</title>
        <authorList>
            <person name="Okamoto M."/>
            <person name="Kumagai M."/>
            <person name="Kanamori H."/>
            <person name="Takamatsu D."/>
        </authorList>
    </citation>
    <scope>NUCLEOTIDE SEQUENCE [LARGE SCALE GENOMIC DNA]</scope>
    <source>
        <strain evidence="3 4">J21TS7</strain>
    </source>
</reference>
<gene>
    <name evidence="3" type="ORF">J21TS7_54550</name>
</gene>